<dbReference type="PANTHER" id="PTHR43039">
    <property type="entry name" value="ESTERASE-RELATED"/>
    <property type="match status" value="1"/>
</dbReference>
<evidence type="ECO:0000313" key="4">
    <source>
        <dbReference type="Proteomes" id="UP000187608"/>
    </source>
</evidence>
<evidence type="ECO:0000259" key="2">
    <source>
        <dbReference type="Pfam" id="PF00561"/>
    </source>
</evidence>
<dbReference type="SUPFAM" id="SSF53474">
    <property type="entry name" value="alpha/beta-Hydrolases"/>
    <property type="match status" value="1"/>
</dbReference>
<reference evidence="4" key="1">
    <citation type="submission" date="2017-01" db="EMBL/GenBank/DDBJ databases">
        <authorList>
            <person name="Varghese N."/>
            <person name="Submissions S."/>
        </authorList>
    </citation>
    <scope>NUCLEOTIDE SEQUENCE [LARGE SCALE GENOMIC DNA]</scope>
    <source>
        <strain evidence="4">DSM 23127</strain>
    </source>
</reference>
<dbReference type="InterPro" id="IPR029058">
    <property type="entry name" value="AB_hydrolase_fold"/>
</dbReference>
<dbReference type="Pfam" id="PF00561">
    <property type="entry name" value="Abhydrolase_1"/>
    <property type="match status" value="1"/>
</dbReference>
<dbReference type="AlphaFoldDB" id="A0A1N7JY82"/>
<organism evidence="3 4">
    <name type="scientific">Salimicrobium flavidum</name>
    <dbReference type="NCBI Taxonomy" id="570947"/>
    <lineage>
        <taxon>Bacteria</taxon>
        <taxon>Bacillati</taxon>
        <taxon>Bacillota</taxon>
        <taxon>Bacilli</taxon>
        <taxon>Bacillales</taxon>
        <taxon>Bacillaceae</taxon>
        <taxon>Salimicrobium</taxon>
    </lineage>
</organism>
<dbReference type="InterPro" id="IPR000073">
    <property type="entry name" value="AB_hydrolase_1"/>
</dbReference>
<dbReference type="STRING" id="570947.SAMN05421687_10846"/>
<protein>
    <submittedName>
        <fullName evidence="3">Sigma-B regulation protein RsbQ</fullName>
    </submittedName>
</protein>
<name>A0A1N7JY82_9BACI</name>
<dbReference type="Proteomes" id="UP000187608">
    <property type="component" value="Unassembled WGS sequence"/>
</dbReference>
<comment type="similarity">
    <text evidence="1">Belongs to the AB hydrolase superfamily.</text>
</comment>
<dbReference type="PRINTS" id="PR00111">
    <property type="entry name" value="ABHYDROLASE"/>
</dbReference>
<gene>
    <name evidence="3" type="ORF">SAMN05421687_10846</name>
</gene>
<dbReference type="EMBL" id="FTOC01000008">
    <property type="protein sequence ID" value="SIS54305.1"/>
    <property type="molecule type" value="Genomic_DNA"/>
</dbReference>
<feature type="domain" description="AB hydrolase-1" evidence="2">
    <location>
        <begin position="18"/>
        <end position="251"/>
    </location>
</feature>
<sequence>MKIRKRNNVQIYGNGTTPIIFAHGFGCDQQVWEYIIPDFFEAYQVILFDYVGSGRSSLEAYSSERYNSIDGYAEDIIEILDELNINEAIFVGHSVSGMIGLKVAIERPDLLRTNIMIGSSPHYLNDGDYQGGFENEDIRELLAMIDRNYQEWAKYMAPISMKNTDQPKLTEELEEMFADQNPEVIRQFAEVTFFLDMRDELKRNTVPSLLLQTKDDTIVSKEAGTYLSKHLPHSEHIEMEAEGHNPHISNPDEVTHQIKEYVEQKLWKSS</sequence>
<dbReference type="RefSeq" id="WP_076559680.1">
    <property type="nucleotide sequence ID" value="NZ_FTOC01000008.1"/>
</dbReference>
<dbReference type="Gene3D" id="3.40.50.1820">
    <property type="entry name" value="alpha/beta hydrolase"/>
    <property type="match status" value="1"/>
</dbReference>
<dbReference type="OrthoDB" id="9780932at2"/>
<proteinExistence type="inferred from homology"/>
<evidence type="ECO:0000256" key="1">
    <source>
        <dbReference type="ARBA" id="ARBA00008645"/>
    </source>
</evidence>
<accession>A0A1N7JY82</accession>
<evidence type="ECO:0000313" key="3">
    <source>
        <dbReference type="EMBL" id="SIS54305.1"/>
    </source>
</evidence>
<keyword evidence="4" id="KW-1185">Reference proteome</keyword>